<feature type="domain" description="Histidine kinase" evidence="8">
    <location>
        <begin position="51"/>
        <end position="276"/>
    </location>
</feature>
<dbReference type="InterPro" id="IPR036890">
    <property type="entry name" value="HATPase_C_sf"/>
</dbReference>
<dbReference type="Pfam" id="PF02518">
    <property type="entry name" value="HATPase_c"/>
    <property type="match status" value="1"/>
</dbReference>
<dbReference type="PANTHER" id="PTHR42878:SF7">
    <property type="entry name" value="SENSOR HISTIDINE KINASE GLRK"/>
    <property type="match status" value="1"/>
</dbReference>
<dbReference type="PANTHER" id="PTHR42878">
    <property type="entry name" value="TWO-COMPONENT HISTIDINE KINASE"/>
    <property type="match status" value="1"/>
</dbReference>
<dbReference type="Gene3D" id="1.10.287.130">
    <property type="match status" value="1"/>
</dbReference>
<keyword evidence="10" id="KW-1185">Reference proteome</keyword>
<evidence type="ECO:0000259" key="8">
    <source>
        <dbReference type="PROSITE" id="PS50109"/>
    </source>
</evidence>
<proteinExistence type="predicted"/>
<dbReference type="GO" id="GO:0016301">
    <property type="term" value="F:kinase activity"/>
    <property type="evidence" value="ECO:0007669"/>
    <property type="project" value="UniProtKB-KW"/>
</dbReference>
<evidence type="ECO:0000256" key="1">
    <source>
        <dbReference type="ARBA" id="ARBA00000085"/>
    </source>
</evidence>
<comment type="caution">
    <text evidence="9">The sequence shown here is derived from an EMBL/GenBank/DDBJ whole genome shotgun (WGS) entry which is preliminary data.</text>
</comment>
<sequence>MKKTELIAMQEESLHKKSTDLSCFQNIIELQQKIIEQAKKKENQQEDFFTTAVHDLRQPAQALMNLVVPFRELLKKNCDPSTMQYISLVGEATAQLQDQLINLQDILKIETGKITPKLARFNLNDIVHRAAILWKGAAKIAQVDIEVQLPANAVYVVSDSALLQRIIETLIRNGIKYKSNEKFPSYVFVNVESKGDFCKIFISDNGMKIEGDHEINPENVELKAKPKIARRSSDLGFGRDLSIVSKLIDRLDGHEIAFNTEANVGAEFIISIVGGSKLDRSDSQNVSNVQVNAANLRNKYIIIVDDGALKLNAFGRRLQSEGALVTIYSDSTRVDDLIGSIERVPSLIIARSKLLNETSGTAVIQAARSEWGWVPAIIITDDRDILRDELIDECTEEIHESALDEVLLLLVCQKLGR</sequence>
<dbReference type="Gene3D" id="3.30.565.10">
    <property type="entry name" value="Histidine kinase-like ATPase, C-terminal domain"/>
    <property type="match status" value="1"/>
</dbReference>
<keyword evidence="7" id="KW-0902">Two-component regulatory system</keyword>
<keyword evidence="6" id="KW-0067">ATP-binding</keyword>
<gene>
    <name evidence="9" type="ORF">KAK11_20955</name>
</gene>
<dbReference type="EMBL" id="JAGQDG010000010">
    <property type="protein sequence ID" value="MBQ0937805.1"/>
    <property type="molecule type" value="Genomic_DNA"/>
</dbReference>
<dbReference type="InterPro" id="IPR050351">
    <property type="entry name" value="BphY/WalK/GraS-like"/>
</dbReference>
<keyword evidence="3" id="KW-0808">Transferase</keyword>
<protein>
    <recommendedName>
        <fullName evidence="2">histidine kinase</fullName>
        <ecNumber evidence="2">2.7.13.3</ecNumber>
    </recommendedName>
</protein>
<dbReference type="Proteomes" id="UP000672097">
    <property type="component" value="Unassembled WGS sequence"/>
</dbReference>
<evidence type="ECO:0000313" key="9">
    <source>
        <dbReference type="EMBL" id="MBQ0937805.1"/>
    </source>
</evidence>
<dbReference type="InterPro" id="IPR036097">
    <property type="entry name" value="HisK_dim/P_sf"/>
</dbReference>
<evidence type="ECO:0000256" key="7">
    <source>
        <dbReference type="ARBA" id="ARBA00023012"/>
    </source>
</evidence>
<dbReference type="InterPro" id="IPR011006">
    <property type="entry name" value="CheY-like_superfamily"/>
</dbReference>
<dbReference type="InterPro" id="IPR005467">
    <property type="entry name" value="His_kinase_dom"/>
</dbReference>
<evidence type="ECO:0000256" key="6">
    <source>
        <dbReference type="ARBA" id="ARBA00022840"/>
    </source>
</evidence>
<dbReference type="EC" id="2.7.13.3" evidence="2"/>
<dbReference type="SUPFAM" id="SSF52172">
    <property type="entry name" value="CheY-like"/>
    <property type="match status" value="1"/>
</dbReference>
<dbReference type="SUPFAM" id="SSF55874">
    <property type="entry name" value="ATPase domain of HSP90 chaperone/DNA topoisomerase II/histidine kinase"/>
    <property type="match status" value="1"/>
</dbReference>
<evidence type="ECO:0000313" key="10">
    <source>
        <dbReference type="Proteomes" id="UP000672097"/>
    </source>
</evidence>
<evidence type="ECO:0000256" key="5">
    <source>
        <dbReference type="ARBA" id="ARBA00022777"/>
    </source>
</evidence>
<dbReference type="InterPro" id="IPR003594">
    <property type="entry name" value="HATPase_dom"/>
</dbReference>
<dbReference type="SUPFAM" id="SSF47384">
    <property type="entry name" value="Homodimeric domain of signal transducing histidine kinase"/>
    <property type="match status" value="1"/>
</dbReference>
<dbReference type="PROSITE" id="PS50109">
    <property type="entry name" value="HIS_KIN"/>
    <property type="match status" value="1"/>
</dbReference>
<accession>A0ABS5E309</accession>
<keyword evidence="4" id="KW-0547">Nucleotide-binding</keyword>
<comment type="catalytic activity">
    <reaction evidence="1">
        <text>ATP + protein L-histidine = ADP + protein N-phospho-L-histidine.</text>
        <dbReference type="EC" id="2.7.13.3"/>
    </reaction>
</comment>
<keyword evidence="5 9" id="KW-0418">Kinase</keyword>
<evidence type="ECO:0000256" key="2">
    <source>
        <dbReference type="ARBA" id="ARBA00012438"/>
    </source>
</evidence>
<organism evidence="9 10">
    <name type="scientific">Ideonella paludis</name>
    <dbReference type="NCBI Taxonomy" id="1233411"/>
    <lineage>
        <taxon>Bacteria</taxon>
        <taxon>Pseudomonadati</taxon>
        <taxon>Pseudomonadota</taxon>
        <taxon>Betaproteobacteria</taxon>
        <taxon>Burkholderiales</taxon>
        <taxon>Sphaerotilaceae</taxon>
        <taxon>Ideonella</taxon>
    </lineage>
</organism>
<evidence type="ECO:0000256" key="3">
    <source>
        <dbReference type="ARBA" id="ARBA00022679"/>
    </source>
</evidence>
<reference evidence="9 10" key="1">
    <citation type="submission" date="2021-04" db="EMBL/GenBank/DDBJ databases">
        <title>The genome sequence of type strain Ideonella paludis KCTC 32238.</title>
        <authorList>
            <person name="Liu Y."/>
        </authorList>
    </citation>
    <scope>NUCLEOTIDE SEQUENCE [LARGE SCALE GENOMIC DNA]</scope>
    <source>
        <strain evidence="9 10">KCTC 32238</strain>
    </source>
</reference>
<evidence type="ECO:0000256" key="4">
    <source>
        <dbReference type="ARBA" id="ARBA00022741"/>
    </source>
</evidence>
<name>A0ABS5E309_9BURK</name>
<dbReference type="RefSeq" id="WP_210811520.1">
    <property type="nucleotide sequence ID" value="NZ_JAGQDG010000010.1"/>
</dbReference>